<dbReference type="AlphaFoldDB" id="A0A6G1EH32"/>
<proteinExistence type="predicted"/>
<protein>
    <submittedName>
        <fullName evidence="1">Uncharacterized protein</fullName>
    </submittedName>
</protein>
<dbReference type="EMBL" id="SPHZ02000003">
    <property type="protein sequence ID" value="KAF0923724.1"/>
    <property type="molecule type" value="Genomic_DNA"/>
</dbReference>
<accession>A0A6G1EH32</accession>
<name>A0A6G1EH32_9ORYZ</name>
<gene>
    <name evidence="1" type="ORF">E2562_006695</name>
</gene>
<sequence length="82" mass="8481">MWQPGQGAPAAVEAIAAPPPAVQNSTHSCGSRSLSSCANFTSRGIGPITDAMPVTAAADSRAFLNRTHIRFRSLTDGTSSRP</sequence>
<evidence type="ECO:0000313" key="2">
    <source>
        <dbReference type="Proteomes" id="UP000479710"/>
    </source>
</evidence>
<reference evidence="1 2" key="1">
    <citation type="submission" date="2019-11" db="EMBL/GenBank/DDBJ databases">
        <title>Whole genome sequence of Oryza granulata.</title>
        <authorList>
            <person name="Li W."/>
        </authorList>
    </citation>
    <scope>NUCLEOTIDE SEQUENCE [LARGE SCALE GENOMIC DNA]</scope>
    <source>
        <strain evidence="2">cv. Menghai</strain>
        <tissue evidence="1">Leaf</tissue>
    </source>
</reference>
<organism evidence="1 2">
    <name type="scientific">Oryza meyeriana var. granulata</name>
    <dbReference type="NCBI Taxonomy" id="110450"/>
    <lineage>
        <taxon>Eukaryota</taxon>
        <taxon>Viridiplantae</taxon>
        <taxon>Streptophyta</taxon>
        <taxon>Embryophyta</taxon>
        <taxon>Tracheophyta</taxon>
        <taxon>Spermatophyta</taxon>
        <taxon>Magnoliopsida</taxon>
        <taxon>Liliopsida</taxon>
        <taxon>Poales</taxon>
        <taxon>Poaceae</taxon>
        <taxon>BOP clade</taxon>
        <taxon>Oryzoideae</taxon>
        <taxon>Oryzeae</taxon>
        <taxon>Oryzinae</taxon>
        <taxon>Oryza</taxon>
        <taxon>Oryza meyeriana</taxon>
    </lineage>
</organism>
<evidence type="ECO:0000313" key="1">
    <source>
        <dbReference type="EMBL" id="KAF0923724.1"/>
    </source>
</evidence>
<dbReference type="Proteomes" id="UP000479710">
    <property type="component" value="Unassembled WGS sequence"/>
</dbReference>
<comment type="caution">
    <text evidence="1">The sequence shown here is derived from an EMBL/GenBank/DDBJ whole genome shotgun (WGS) entry which is preliminary data.</text>
</comment>
<keyword evidence="2" id="KW-1185">Reference proteome</keyword>